<evidence type="ECO:0000313" key="9">
    <source>
        <dbReference type="Proteomes" id="UP000015104"/>
    </source>
</evidence>
<evidence type="ECO:0000256" key="3">
    <source>
        <dbReference type="ARBA" id="ARBA00022771"/>
    </source>
</evidence>
<organism evidence="8 9">
    <name type="scientific">Tetranychus urticae</name>
    <name type="common">Two-spotted spider mite</name>
    <dbReference type="NCBI Taxonomy" id="32264"/>
    <lineage>
        <taxon>Eukaryota</taxon>
        <taxon>Metazoa</taxon>
        <taxon>Ecdysozoa</taxon>
        <taxon>Arthropoda</taxon>
        <taxon>Chelicerata</taxon>
        <taxon>Arachnida</taxon>
        <taxon>Acari</taxon>
        <taxon>Acariformes</taxon>
        <taxon>Trombidiformes</taxon>
        <taxon>Prostigmata</taxon>
        <taxon>Eleutherengona</taxon>
        <taxon>Raphignathae</taxon>
        <taxon>Tetranychoidea</taxon>
        <taxon>Tetranychidae</taxon>
        <taxon>Tetranychus</taxon>
    </lineage>
</organism>
<feature type="compositionally biased region" description="Polar residues" evidence="6">
    <location>
        <begin position="299"/>
        <end position="309"/>
    </location>
</feature>
<reference evidence="8" key="2">
    <citation type="submission" date="2015-06" db="UniProtKB">
        <authorList>
            <consortium name="EnsemblMetazoa"/>
        </authorList>
    </citation>
    <scope>IDENTIFICATION</scope>
</reference>
<dbReference type="EnsemblMetazoa" id="tetur01g06700.1">
    <property type="protein sequence ID" value="tetur01g06700.1"/>
    <property type="gene ID" value="tetur01g06700"/>
</dbReference>
<accession>T1JRF5</accession>
<comment type="similarity">
    <text evidence="1">Belongs to the Elbow/Noc family.</text>
</comment>
<protein>
    <recommendedName>
        <fullName evidence="7">C2H2-type domain-containing protein</fullName>
    </recommendedName>
</protein>
<evidence type="ECO:0000313" key="8">
    <source>
        <dbReference type="EnsemblMetazoa" id="tetur01g06700.1"/>
    </source>
</evidence>
<keyword evidence="2" id="KW-0479">Metal-binding</keyword>
<keyword evidence="4" id="KW-0862">Zinc</keyword>
<dbReference type="GO" id="GO:0045892">
    <property type="term" value="P:negative regulation of DNA-templated transcription"/>
    <property type="evidence" value="ECO:0007669"/>
    <property type="project" value="TreeGrafter"/>
</dbReference>
<feature type="domain" description="C2H2-type" evidence="7">
    <location>
        <begin position="462"/>
        <end position="495"/>
    </location>
</feature>
<keyword evidence="9" id="KW-1185">Reference proteome</keyword>
<feature type="compositionally biased region" description="Low complexity" evidence="6">
    <location>
        <begin position="94"/>
        <end position="121"/>
    </location>
</feature>
<dbReference type="GO" id="GO:0008270">
    <property type="term" value="F:zinc ion binding"/>
    <property type="evidence" value="ECO:0007669"/>
    <property type="project" value="UniProtKB-KW"/>
</dbReference>
<feature type="compositionally biased region" description="Polar residues" evidence="6">
    <location>
        <begin position="228"/>
        <end position="242"/>
    </location>
</feature>
<dbReference type="PANTHER" id="PTHR12522:SF4">
    <property type="entry name" value="ZINC FINGER PROTEIN ELBOW"/>
    <property type="match status" value="1"/>
</dbReference>
<feature type="compositionally biased region" description="Low complexity" evidence="6">
    <location>
        <begin position="256"/>
        <end position="298"/>
    </location>
</feature>
<dbReference type="EMBL" id="CAEY01000448">
    <property type="status" value="NOT_ANNOTATED_CDS"/>
    <property type="molecule type" value="Genomic_DNA"/>
</dbReference>
<dbReference type="OrthoDB" id="10054079at2759"/>
<dbReference type="PROSITE" id="PS50157">
    <property type="entry name" value="ZINC_FINGER_C2H2_2"/>
    <property type="match status" value="1"/>
</dbReference>
<dbReference type="eggNOG" id="ENOG502QUYV">
    <property type="taxonomic scope" value="Eukaryota"/>
</dbReference>
<dbReference type="HOGENOM" id="CLU_469576_0_0_1"/>
<feature type="region of interest" description="Disordered" evidence="6">
    <location>
        <begin position="540"/>
        <end position="581"/>
    </location>
</feature>
<keyword evidence="3 5" id="KW-0863">Zinc-finger</keyword>
<dbReference type="Proteomes" id="UP000015104">
    <property type="component" value="Unassembled WGS sequence"/>
</dbReference>
<feature type="region of interest" description="Disordered" evidence="6">
    <location>
        <begin position="175"/>
        <end position="309"/>
    </location>
</feature>
<dbReference type="InterPro" id="IPR051520">
    <property type="entry name" value="Elbow/Noc_ZnFinger"/>
</dbReference>
<proteinExistence type="inferred from homology"/>
<evidence type="ECO:0000259" key="7">
    <source>
        <dbReference type="PROSITE" id="PS50157"/>
    </source>
</evidence>
<dbReference type="InterPro" id="IPR013087">
    <property type="entry name" value="Znf_C2H2_type"/>
</dbReference>
<reference evidence="9" key="1">
    <citation type="submission" date="2011-08" db="EMBL/GenBank/DDBJ databases">
        <authorList>
            <person name="Rombauts S."/>
        </authorList>
    </citation>
    <scope>NUCLEOTIDE SEQUENCE</scope>
    <source>
        <strain evidence="9">London</strain>
    </source>
</reference>
<dbReference type="GO" id="GO:0005634">
    <property type="term" value="C:nucleus"/>
    <property type="evidence" value="ECO:0007669"/>
    <property type="project" value="TreeGrafter"/>
</dbReference>
<evidence type="ECO:0000256" key="5">
    <source>
        <dbReference type="PROSITE-ProRule" id="PRU00042"/>
    </source>
</evidence>
<dbReference type="AlphaFoldDB" id="T1JRF5"/>
<feature type="compositionally biased region" description="Polar residues" evidence="6">
    <location>
        <begin position="75"/>
        <end position="93"/>
    </location>
</feature>
<feature type="region of interest" description="Disordered" evidence="6">
    <location>
        <begin position="432"/>
        <end position="455"/>
    </location>
</feature>
<dbReference type="OMA" id="SSFPMVY"/>
<evidence type="ECO:0000256" key="4">
    <source>
        <dbReference type="ARBA" id="ARBA00022833"/>
    </source>
</evidence>
<feature type="compositionally biased region" description="Polar residues" evidence="6">
    <location>
        <begin position="122"/>
        <end position="148"/>
    </location>
</feature>
<dbReference type="PANTHER" id="PTHR12522">
    <property type="entry name" value="ZINC-FINGER PROTEIN NOLZ1-RELATED"/>
    <property type="match status" value="1"/>
</dbReference>
<feature type="compositionally biased region" description="Low complexity" evidence="6">
    <location>
        <begin position="432"/>
        <end position="449"/>
    </location>
</feature>
<name>T1JRF5_TETUR</name>
<evidence type="ECO:0000256" key="6">
    <source>
        <dbReference type="SAM" id="MobiDB-lite"/>
    </source>
</evidence>
<sequence length="581" mass="61675">MSSNNNLVQSEFRYDDGKSPLALLAETCRNIGVDTTTSKLTKSSIDHTKSFSSKSSTSPSSSSSSLESTRKSNDSCRLSVSPLRNGSDKQSTLSVSSNSRISANSVPGSSNTNLGLNGNSTHVIVSNGSTHSSPNYTGTSAGSVNGNREPTKFSFKPYEDHVTNKRTCIEDSRSHSVFNHNYPQQVQSSRSPLNSDTYKNNKDNQYNSNSVITSKPSESVSSKRESETNGGSPPTSHSNGYDETNKKIQKYNSLESTSSSISSSSSTPSMSNTSSTPSVVSKSTLSSSTPTSTTASVSHQTPPSSKLHQLNVDSVNKFVPYSSLSPYLGLPHHPHASQHDPASTAAAAARLNAAAAAVAGYCHSPSVCRDPFCPGCRFNAAAASNVLGQVSACAAGCTQCSHGSMASSLNLAAALQANSPYLHGNAFYPLLHSPHHPSNPNNPSNNPSNVNQPGNVNMNKLNTCNWVVNNTFCGKRFNSAEELHQHLRNHTSSDPTSVSALAFLGQYPHLDPMLTSPIAGLRRTAFDPVNRYHPYKPFTNLPNGLGGSPNLPPSHSPRSQMNLSYPPYGPYAGRLGPPIPP</sequence>
<evidence type="ECO:0000256" key="2">
    <source>
        <dbReference type="ARBA" id="ARBA00022723"/>
    </source>
</evidence>
<dbReference type="KEGG" id="tut:107367207"/>
<evidence type="ECO:0000256" key="1">
    <source>
        <dbReference type="ARBA" id="ARBA00010144"/>
    </source>
</evidence>
<feature type="compositionally biased region" description="Low complexity" evidence="6">
    <location>
        <begin position="50"/>
        <end position="67"/>
    </location>
</feature>
<gene>
    <name evidence="8" type="primary">107367207</name>
</gene>
<feature type="compositionally biased region" description="Polar residues" evidence="6">
    <location>
        <begin position="175"/>
        <end position="220"/>
    </location>
</feature>
<feature type="region of interest" description="Disordered" evidence="6">
    <location>
        <begin position="35"/>
        <end position="158"/>
    </location>
</feature>